<organism evidence="4 5">
    <name type="scientific">Didymodactylos carnosus</name>
    <dbReference type="NCBI Taxonomy" id="1234261"/>
    <lineage>
        <taxon>Eukaryota</taxon>
        <taxon>Metazoa</taxon>
        <taxon>Spiralia</taxon>
        <taxon>Gnathifera</taxon>
        <taxon>Rotifera</taxon>
        <taxon>Eurotatoria</taxon>
        <taxon>Bdelloidea</taxon>
        <taxon>Philodinida</taxon>
        <taxon>Philodinidae</taxon>
        <taxon>Didymodactylos</taxon>
    </lineage>
</organism>
<dbReference type="Proteomes" id="UP000677228">
    <property type="component" value="Unassembled WGS sequence"/>
</dbReference>
<reference evidence="4" key="1">
    <citation type="submission" date="2021-02" db="EMBL/GenBank/DDBJ databases">
        <authorList>
            <person name="Nowell W R."/>
        </authorList>
    </citation>
    <scope>NUCLEOTIDE SEQUENCE</scope>
</reference>
<dbReference type="InterPro" id="IPR021859">
    <property type="entry name" value="XTBD"/>
</dbReference>
<comment type="caution">
    <text evidence="4">The sequence shown here is derived from an EMBL/GenBank/DDBJ whole genome shotgun (WGS) entry which is preliminary data.</text>
</comment>
<sequence>MTTTTADDSNTMANLPNEPLINIERFRSPNENDRQWMYRKLFIETYWNEYNEERLLCLSQCYMNTKCLGCKYMDPLKSLLEQLEKKVNLPSMNSDVSSNGSQKITESHSGKSKTPVPDEKTSL</sequence>
<dbReference type="EMBL" id="CAJOBA010052500">
    <property type="protein sequence ID" value="CAF4255438.1"/>
    <property type="molecule type" value="Genomic_DNA"/>
</dbReference>
<gene>
    <name evidence="3" type="ORF">OVA965_LOCUS35296</name>
    <name evidence="4" type="ORF">TMI583_LOCUS36258</name>
</gene>
<feature type="region of interest" description="Disordered" evidence="1">
    <location>
        <begin position="89"/>
        <end position="123"/>
    </location>
</feature>
<accession>A0A8S2SY50</accession>
<evidence type="ECO:0000313" key="3">
    <source>
        <dbReference type="EMBL" id="CAF1462290.1"/>
    </source>
</evidence>
<evidence type="ECO:0000256" key="1">
    <source>
        <dbReference type="SAM" id="MobiDB-lite"/>
    </source>
</evidence>
<dbReference type="EMBL" id="CAJNOK010030630">
    <property type="protein sequence ID" value="CAF1462290.1"/>
    <property type="molecule type" value="Genomic_DNA"/>
</dbReference>
<feature type="compositionally biased region" description="Polar residues" evidence="1">
    <location>
        <begin position="90"/>
        <end position="104"/>
    </location>
</feature>
<evidence type="ECO:0000313" key="5">
    <source>
        <dbReference type="Proteomes" id="UP000682733"/>
    </source>
</evidence>
<protein>
    <recommendedName>
        <fullName evidence="2">XRN2-binding (XTBD) domain-containing protein</fullName>
    </recommendedName>
</protein>
<proteinExistence type="predicted"/>
<dbReference type="PANTHER" id="PTHR48430:SF1">
    <property type="entry name" value="PARTNER OF XRN-2 PROTEIN 1"/>
    <property type="match status" value="1"/>
</dbReference>
<evidence type="ECO:0000259" key="2">
    <source>
        <dbReference type="PROSITE" id="PS51827"/>
    </source>
</evidence>
<dbReference type="Pfam" id="PF11952">
    <property type="entry name" value="XTBD"/>
    <property type="match status" value="1"/>
</dbReference>
<dbReference type="Proteomes" id="UP000682733">
    <property type="component" value="Unassembled WGS sequence"/>
</dbReference>
<name>A0A8S2SY50_9BILA</name>
<dbReference type="PROSITE" id="PS51827">
    <property type="entry name" value="XTBD"/>
    <property type="match status" value="1"/>
</dbReference>
<dbReference type="PANTHER" id="PTHR48430">
    <property type="entry name" value="PARTNER OF XRN-2 PROTEIN 1"/>
    <property type="match status" value="1"/>
</dbReference>
<evidence type="ECO:0000313" key="4">
    <source>
        <dbReference type="EMBL" id="CAF4255438.1"/>
    </source>
</evidence>
<feature type="domain" description="XRN2-binding (XTBD)" evidence="2">
    <location>
        <begin position="23"/>
        <end position="112"/>
    </location>
</feature>
<dbReference type="AlphaFoldDB" id="A0A8S2SY50"/>